<reference evidence="3" key="2">
    <citation type="submission" date="2020-04" db="EMBL/GenBank/DDBJ databases">
        <authorList>
            <consortium name="NCBI Genome Project"/>
        </authorList>
    </citation>
    <scope>NUCLEOTIDE SEQUENCE</scope>
    <source>
        <strain evidence="3">CBS 304.34</strain>
    </source>
</reference>
<dbReference type="AlphaFoldDB" id="A0A6A6YE17"/>
<reference evidence="3" key="3">
    <citation type="submission" date="2025-04" db="UniProtKB">
        <authorList>
            <consortium name="RefSeq"/>
        </authorList>
    </citation>
    <scope>IDENTIFICATION</scope>
    <source>
        <strain evidence="3">CBS 304.34</strain>
    </source>
</reference>
<keyword evidence="2" id="KW-1185">Reference proteome</keyword>
<evidence type="ECO:0000313" key="1">
    <source>
        <dbReference type="EMBL" id="KAF2806980.1"/>
    </source>
</evidence>
<dbReference type="OrthoDB" id="3641511at2759"/>
<dbReference type="EMBL" id="MU003706">
    <property type="protein sequence ID" value="KAF2806980.1"/>
    <property type="molecule type" value="Genomic_DNA"/>
</dbReference>
<dbReference type="RefSeq" id="XP_033573944.1">
    <property type="nucleotide sequence ID" value="XM_033725810.1"/>
</dbReference>
<evidence type="ECO:0000313" key="3">
    <source>
        <dbReference type="RefSeq" id="XP_033573944.1"/>
    </source>
</evidence>
<dbReference type="GeneID" id="54466703"/>
<protein>
    <submittedName>
        <fullName evidence="1 3">Uncharacterized protein</fullName>
    </submittedName>
</protein>
<gene>
    <name evidence="1 3" type="ORF">BDZ99DRAFT_523528</name>
</gene>
<evidence type="ECO:0000313" key="2">
    <source>
        <dbReference type="Proteomes" id="UP000504636"/>
    </source>
</evidence>
<dbReference type="Proteomes" id="UP000504636">
    <property type="component" value="Unplaced"/>
</dbReference>
<name>A0A6A6YE17_9PEZI</name>
<reference evidence="1 3" key="1">
    <citation type="journal article" date="2020" name="Stud. Mycol.">
        <title>101 Dothideomycetes genomes: a test case for predicting lifestyles and emergence of pathogens.</title>
        <authorList>
            <person name="Haridas S."/>
            <person name="Albert R."/>
            <person name="Binder M."/>
            <person name="Bloem J."/>
            <person name="Labutti K."/>
            <person name="Salamov A."/>
            <person name="Andreopoulos B."/>
            <person name="Baker S."/>
            <person name="Barry K."/>
            <person name="Bills G."/>
            <person name="Bluhm B."/>
            <person name="Cannon C."/>
            <person name="Castanera R."/>
            <person name="Culley D."/>
            <person name="Daum C."/>
            <person name="Ezra D."/>
            <person name="Gonzalez J."/>
            <person name="Henrissat B."/>
            <person name="Kuo A."/>
            <person name="Liang C."/>
            <person name="Lipzen A."/>
            <person name="Lutzoni F."/>
            <person name="Magnuson J."/>
            <person name="Mondo S."/>
            <person name="Nolan M."/>
            <person name="Ohm R."/>
            <person name="Pangilinan J."/>
            <person name="Park H.-J."/>
            <person name="Ramirez L."/>
            <person name="Alfaro M."/>
            <person name="Sun H."/>
            <person name="Tritt A."/>
            <person name="Yoshinaga Y."/>
            <person name="Zwiers L.-H."/>
            <person name="Turgeon B."/>
            <person name="Goodwin S."/>
            <person name="Spatafora J."/>
            <person name="Crous P."/>
            <person name="Grigoriev I."/>
        </authorList>
    </citation>
    <scope>NUCLEOTIDE SEQUENCE</scope>
    <source>
        <strain evidence="1 3">CBS 304.34</strain>
    </source>
</reference>
<proteinExistence type="predicted"/>
<sequence>MDNPHQPGPQPDFDAVAQSFKDVAENMQLCNNLPQIQLAEIARTGFAEMREGFAEMRREFASIRIDMYNQQVRIENTQRHLEHIDLLPLRSFILAPPQDIPDFPASAAAVDAMNATALNALLQHLQQPIRGTVAEKKKVVKRQVGIYIVRTATQV</sequence>
<accession>A0A6A6YE17</accession>
<organism evidence="1">
    <name type="scientific">Mytilinidion resinicola</name>
    <dbReference type="NCBI Taxonomy" id="574789"/>
    <lineage>
        <taxon>Eukaryota</taxon>
        <taxon>Fungi</taxon>
        <taxon>Dikarya</taxon>
        <taxon>Ascomycota</taxon>
        <taxon>Pezizomycotina</taxon>
        <taxon>Dothideomycetes</taxon>
        <taxon>Pleosporomycetidae</taxon>
        <taxon>Mytilinidiales</taxon>
        <taxon>Mytilinidiaceae</taxon>
        <taxon>Mytilinidion</taxon>
    </lineage>
</organism>